<evidence type="ECO:0000313" key="3">
    <source>
        <dbReference type="Proteomes" id="UP001202117"/>
    </source>
</evidence>
<gene>
    <name evidence="2" type="ORF">MKP05_17380</name>
</gene>
<keyword evidence="1" id="KW-0472">Membrane</keyword>
<keyword evidence="3" id="KW-1185">Reference proteome</keyword>
<proteinExistence type="predicted"/>
<keyword evidence="1" id="KW-0812">Transmembrane</keyword>
<dbReference type="RefSeq" id="WP_240569452.1">
    <property type="nucleotide sequence ID" value="NZ_JAKVPY010000025.1"/>
</dbReference>
<feature type="transmembrane region" description="Helical" evidence="1">
    <location>
        <begin position="78"/>
        <end position="96"/>
    </location>
</feature>
<organism evidence="2 3">
    <name type="scientific">Halomonas flagellata</name>
    <dbReference type="NCBI Taxonomy" id="2920385"/>
    <lineage>
        <taxon>Bacteria</taxon>
        <taxon>Pseudomonadati</taxon>
        <taxon>Pseudomonadota</taxon>
        <taxon>Gammaproteobacteria</taxon>
        <taxon>Oceanospirillales</taxon>
        <taxon>Halomonadaceae</taxon>
        <taxon>Halomonas</taxon>
    </lineage>
</organism>
<feature type="transmembrane region" description="Helical" evidence="1">
    <location>
        <begin position="41"/>
        <end position="58"/>
    </location>
</feature>
<name>A0ABS9RYF4_9GAMM</name>
<reference evidence="2 3" key="1">
    <citation type="submission" date="2022-02" db="EMBL/GenBank/DDBJ databases">
        <title>Halomonas fukangensis sp. nov., a halophilic bacterium isolated from a bulk soil of Kalidium foliatum at Fukang.</title>
        <authorList>
            <person name="Huang Y."/>
        </authorList>
    </citation>
    <scope>NUCLEOTIDE SEQUENCE [LARGE SCALE GENOMIC DNA]</scope>
    <source>
        <strain evidence="2 3">EGI 63088</strain>
    </source>
</reference>
<feature type="transmembrane region" description="Helical" evidence="1">
    <location>
        <begin position="12"/>
        <end position="29"/>
    </location>
</feature>
<evidence type="ECO:0000313" key="2">
    <source>
        <dbReference type="EMBL" id="MCH4564872.1"/>
    </source>
</evidence>
<accession>A0ABS9RYF4</accession>
<dbReference type="EMBL" id="JAKVPY010000025">
    <property type="protein sequence ID" value="MCH4564872.1"/>
    <property type="molecule type" value="Genomic_DNA"/>
</dbReference>
<dbReference type="Proteomes" id="UP001202117">
    <property type="component" value="Unassembled WGS sequence"/>
</dbReference>
<protein>
    <submittedName>
        <fullName evidence="2">Uncharacterized protein</fullName>
    </submittedName>
</protein>
<sequence>MRVAISPQGNGWTLGALLLAAALAVWLLLQPSLIQGLAWPLRLPAVLLGAWALGAGFIGPLEPPSRRRWLRRAVSPPWNLAALGSFALLLAVRSLTA</sequence>
<keyword evidence="1" id="KW-1133">Transmembrane helix</keyword>
<evidence type="ECO:0000256" key="1">
    <source>
        <dbReference type="SAM" id="Phobius"/>
    </source>
</evidence>
<comment type="caution">
    <text evidence="2">The sequence shown here is derived from an EMBL/GenBank/DDBJ whole genome shotgun (WGS) entry which is preliminary data.</text>
</comment>